<dbReference type="InterPro" id="IPR002347">
    <property type="entry name" value="SDR_fam"/>
</dbReference>
<dbReference type="Gene3D" id="3.40.50.720">
    <property type="entry name" value="NAD(P)-binding Rossmann-like Domain"/>
    <property type="match status" value="1"/>
</dbReference>
<dbReference type="Proteomes" id="UP000305675">
    <property type="component" value="Unassembled WGS sequence"/>
</dbReference>
<keyword evidence="3" id="KW-1185">Reference proteome</keyword>
<dbReference type="PANTHER" id="PTHR43157">
    <property type="entry name" value="PHOSPHATIDYLINOSITOL-GLYCAN BIOSYNTHESIS CLASS F PROTEIN-RELATED"/>
    <property type="match status" value="1"/>
</dbReference>
<keyword evidence="1" id="KW-0560">Oxidoreductase</keyword>
<dbReference type="GO" id="GO:0016491">
    <property type="term" value="F:oxidoreductase activity"/>
    <property type="evidence" value="ECO:0007669"/>
    <property type="project" value="UniProtKB-KW"/>
</dbReference>
<dbReference type="PANTHER" id="PTHR43157:SF31">
    <property type="entry name" value="PHOSPHATIDYLINOSITOL-GLYCAN BIOSYNTHESIS CLASS F PROTEIN"/>
    <property type="match status" value="1"/>
</dbReference>
<organism evidence="2 3">
    <name type="scientific">Ferrimonas aestuarii</name>
    <dbReference type="NCBI Taxonomy" id="2569539"/>
    <lineage>
        <taxon>Bacteria</taxon>
        <taxon>Pseudomonadati</taxon>
        <taxon>Pseudomonadota</taxon>
        <taxon>Gammaproteobacteria</taxon>
        <taxon>Alteromonadales</taxon>
        <taxon>Ferrimonadaceae</taxon>
        <taxon>Ferrimonas</taxon>
    </lineage>
</organism>
<dbReference type="SUPFAM" id="SSF51735">
    <property type="entry name" value="NAD(P)-binding Rossmann-fold domains"/>
    <property type="match status" value="1"/>
</dbReference>
<accession>A0A4U1BNV5</accession>
<dbReference type="AlphaFoldDB" id="A0A4U1BNV5"/>
<gene>
    <name evidence="2" type="ORF">FCL42_10340</name>
</gene>
<name>A0A4U1BNV5_9GAMM</name>
<reference evidence="2 3" key="1">
    <citation type="submission" date="2019-04" db="EMBL/GenBank/DDBJ databases">
        <authorList>
            <person name="Hwang J.C."/>
        </authorList>
    </citation>
    <scope>NUCLEOTIDE SEQUENCE [LARGE SCALE GENOMIC DNA]</scope>
    <source>
        <strain evidence="2 3">IMCC35002</strain>
    </source>
</reference>
<proteinExistence type="predicted"/>
<evidence type="ECO:0000256" key="1">
    <source>
        <dbReference type="ARBA" id="ARBA00023002"/>
    </source>
</evidence>
<sequence length="298" mass="32488">MGSGGSQTMKTAVVTGGNQGLGFESCRQLARLGFRIIVASRNLKRGQQAVAQIKSHCPAAQIQTLTLDLANYDSIDRFSDRLQRTVDRVDLLLNNAGVVNLEYLARNHQGIELQMATNHLGHFALTASLLPLLLQSNQPRVVTLTSGGYKWGDIRFDDLGWQQRPYHRVKSYGDSKLANLLFSYQLQQVFDQHQINGISLAAHPGLTGTERQQSVGVGGWLSRFLASPVSQGVQSQMHAATATAVTGGTLWGPQFGLRGKPKSTPITALITNPQIAEQLWQISEQLTGSAWHLPTPSP</sequence>
<dbReference type="InterPro" id="IPR036291">
    <property type="entry name" value="NAD(P)-bd_dom_sf"/>
</dbReference>
<dbReference type="PRINTS" id="PR00081">
    <property type="entry name" value="GDHRDH"/>
</dbReference>
<evidence type="ECO:0000313" key="2">
    <source>
        <dbReference type="EMBL" id="TKB54958.1"/>
    </source>
</evidence>
<dbReference type="EMBL" id="SWCJ01000006">
    <property type="protein sequence ID" value="TKB54958.1"/>
    <property type="molecule type" value="Genomic_DNA"/>
</dbReference>
<protein>
    <submittedName>
        <fullName evidence="2">SDR family NAD(P)-dependent oxidoreductase</fullName>
    </submittedName>
</protein>
<dbReference type="Pfam" id="PF00106">
    <property type="entry name" value="adh_short"/>
    <property type="match status" value="1"/>
</dbReference>
<dbReference type="OrthoDB" id="109589at2"/>
<comment type="caution">
    <text evidence="2">The sequence shown here is derived from an EMBL/GenBank/DDBJ whole genome shotgun (WGS) entry which is preliminary data.</text>
</comment>
<evidence type="ECO:0000313" key="3">
    <source>
        <dbReference type="Proteomes" id="UP000305675"/>
    </source>
</evidence>